<dbReference type="KEGG" id="kic:KCMC57_63950"/>
<dbReference type="RefSeq" id="WP_407992418.1">
    <property type="nucleotide sequence ID" value="NZ_AP035882.1"/>
</dbReference>
<evidence type="ECO:0008006" key="2">
    <source>
        <dbReference type="Google" id="ProtNLM"/>
    </source>
</evidence>
<protein>
    <recommendedName>
        <fullName evidence="2">Tail terminator</fullName>
    </recommendedName>
</protein>
<keyword evidence="1" id="KW-0614">Plasmid</keyword>
<dbReference type="EMBL" id="AP035882">
    <property type="protein sequence ID" value="BFP50027.1"/>
    <property type="molecule type" value="Genomic_DNA"/>
</dbReference>
<reference evidence="1" key="1">
    <citation type="submission" date="2024-07" db="EMBL/GenBank/DDBJ databases">
        <title>Complete genome sequences of cellulolytic bacteria, Kitasatospora sp. CMC57 and Streptomyces sp. CMC78, isolated from Japanese agricultural soil.</title>
        <authorList>
            <person name="Hashimoto T."/>
            <person name="Ito M."/>
            <person name="Iwamoto M."/>
            <person name="Fukahori D."/>
            <person name="Shoda T."/>
            <person name="Sakoda M."/>
            <person name="Morohoshi T."/>
            <person name="Mitsuboshi M."/>
            <person name="Nishizawa T."/>
        </authorList>
    </citation>
    <scope>NUCLEOTIDE SEQUENCE</scope>
    <source>
        <strain evidence="1">CMC57</strain>
        <plasmid evidence="1">pCMC57_01</plasmid>
    </source>
</reference>
<organism evidence="1">
    <name type="scientific">Kitasatospora sp. CMC57</name>
    <dbReference type="NCBI Taxonomy" id="3231513"/>
    <lineage>
        <taxon>Bacteria</taxon>
        <taxon>Bacillati</taxon>
        <taxon>Actinomycetota</taxon>
        <taxon>Actinomycetes</taxon>
        <taxon>Kitasatosporales</taxon>
        <taxon>Streptomycetaceae</taxon>
        <taxon>Kitasatospora</taxon>
    </lineage>
</organism>
<dbReference type="AlphaFoldDB" id="A0AB33K5I0"/>
<evidence type="ECO:0000313" key="1">
    <source>
        <dbReference type="EMBL" id="BFP50027.1"/>
    </source>
</evidence>
<name>A0AB33K5I0_9ACTN</name>
<proteinExistence type="predicted"/>
<gene>
    <name evidence="1" type="ORF">KCMC57_63950</name>
</gene>
<geneLocation type="plasmid" evidence="1">
    <name>pCMC57_01</name>
</geneLocation>
<accession>A0AB33K5I0</accession>
<sequence length="172" mass="18791">MTTAIAAAPDLEAAWLSASGDGLPALLKKDGGPWDVIQAYMPRTPHQQQTQIYVLRRKVVTRRLSQQRRITTHHIVLALVWPIGQGTTAEYIAETEQRAFDAAIDLLVTRIEAYVDDKTHGGRFLSVGEADGNEGTERAHIEVDISDPAETVPGGYLIANVSYLADSPDRTA</sequence>